<dbReference type="AlphaFoldDB" id="A0A0A9H626"/>
<feature type="region of interest" description="Disordered" evidence="1">
    <location>
        <begin position="17"/>
        <end position="42"/>
    </location>
</feature>
<dbReference type="EMBL" id="GBRH01165709">
    <property type="protein sequence ID" value="JAE32187.1"/>
    <property type="molecule type" value="Transcribed_RNA"/>
</dbReference>
<reference evidence="2" key="2">
    <citation type="journal article" date="2015" name="Data Brief">
        <title>Shoot transcriptome of the giant reed, Arundo donax.</title>
        <authorList>
            <person name="Barrero R.A."/>
            <person name="Guerrero F.D."/>
            <person name="Moolhuijzen P."/>
            <person name="Goolsby J.A."/>
            <person name="Tidwell J."/>
            <person name="Bellgard S.E."/>
            <person name="Bellgard M.I."/>
        </authorList>
    </citation>
    <scope>NUCLEOTIDE SEQUENCE</scope>
    <source>
        <tissue evidence="2">Shoot tissue taken approximately 20 cm above the soil surface</tissue>
    </source>
</reference>
<evidence type="ECO:0000256" key="1">
    <source>
        <dbReference type="SAM" id="MobiDB-lite"/>
    </source>
</evidence>
<organism evidence="2">
    <name type="scientific">Arundo donax</name>
    <name type="common">Giant reed</name>
    <name type="synonym">Donax arundinaceus</name>
    <dbReference type="NCBI Taxonomy" id="35708"/>
    <lineage>
        <taxon>Eukaryota</taxon>
        <taxon>Viridiplantae</taxon>
        <taxon>Streptophyta</taxon>
        <taxon>Embryophyta</taxon>
        <taxon>Tracheophyta</taxon>
        <taxon>Spermatophyta</taxon>
        <taxon>Magnoliopsida</taxon>
        <taxon>Liliopsida</taxon>
        <taxon>Poales</taxon>
        <taxon>Poaceae</taxon>
        <taxon>PACMAD clade</taxon>
        <taxon>Arundinoideae</taxon>
        <taxon>Arundineae</taxon>
        <taxon>Arundo</taxon>
    </lineage>
</organism>
<protein>
    <submittedName>
        <fullName evidence="2">Uncharacterized protein</fullName>
    </submittedName>
</protein>
<accession>A0A0A9H626</accession>
<name>A0A0A9H626_ARUDO</name>
<evidence type="ECO:0000313" key="2">
    <source>
        <dbReference type="EMBL" id="JAE32187.1"/>
    </source>
</evidence>
<sequence>MAVKYHLLQLLQSQRLQANQHHQNELSEPNCHKTNRYPKASN</sequence>
<reference evidence="2" key="1">
    <citation type="submission" date="2014-09" db="EMBL/GenBank/DDBJ databases">
        <authorList>
            <person name="Magalhaes I.L.F."/>
            <person name="Oliveira U."/>
            <person name="Santos F.R."/>
            <person name="Vidigal T.H.D.A."/>
            <person name="Brescovit A.D."/>
            <person name="Santos A.J."/>
        </authorList>
    </citation>
    <scope>NUCLEOTIDE SEQUENCE</scope>
    <source>
        <tissue evidence="2">Shoot tissue taken approximately 20 cm above the soil surface</tissue>
    </source>
</reference>
<proteinExistence type="predicted"/>